<evidence type="ECO:0000256" key="4">
    <source>
        <dbReference type="ARBA" id="ARBA00022723"/>
    </source>
</evidence>
<dbReference type="PANTHER" id="PTHR30616:SF2">
    <property type="entry name" value="PURINE NUCLEOSIDE PHOSPHORYLASE LACC1"/>
    <property type="match status" value="1"/>
</dbReference>
<reference evidence="12" key="2">
    <citation type="submission" date="2021-12" db="EMBL/GenBank/DDBJ databases">
        <authorList>
            <person name="Veyrier F.J."/>
        </authorList>
    </citation>
    <scope>NUCLEOTIDE SEQUENCE</scope>
    <source>
        <strain evidence="12">1258/02</strain>
    </source>
</reference>
<evidence type="ECO:0000313" key="12">
    <source>
        <dbReference type="EMBL" id="UOO78831.1"/>
    </source>
</evidence>
<dbReference type="InterPro" id="IPR011324">
    <property type="entry name" value="Cytotoxic_necrot_fac-like_cat"/>
</dbReference>
<dbReference type="Pfam" id="PF02578">
    <property type="entry name" value="Cu-oxidase_4"/>
    <property type="match status" value="1"/>
</dbReference>
<evidence type="ECO:0000256" key="3">
    <source>
        <dbReference type="ARBA" id="ARBA00022679"/>
    </source>
</evidence>
<keyword evidence="13" id="KW-1185">Reference proteome</keyword>
<evidence type="ECO:0000256" key="5">
    <source>
        <dbReference type="ARBA" id="ARBA00022801"/>
    </source>
</evidence>
<comment type="catalytic activity">
    <reaction evidence="8">
        <text>adenosine + phosphate = alpha-D-ribose 1-phosphate + adenine</text>
        <dbReference type="Rhea" id="RHEA:27642"/>
        <dbReference type="ChEBI" id="CHEBI:16335"/>
        <dbReference type="ChEBI" id="CHEBI:16708"/>
        <dbReference type="ChEBI" id="CHEBI:43474"/>
        <dbReference type="ChEBI" id="CHEBI:57720"/>
        <dbReference type="EC" id="2.4.2.1"/>
    </reaction>
    <physiologicalReaction direction="left-to-right" evidence="8">
        <dbReference type="Rhea" id="RHEA:27643"/>
    </physiologicalReaction>
</comment>
<dbReference type="SUPFAM" id="SSF64438">
    <property type="entry name" value="CNF1/YfiH-like putative cysteine hydrolases"/>
    <property type="match status" value="1"/>
</dbReference>
<protein>
    <recommendedName>
        <fullName evidence="10">Purine nucleoside phosphorylase</fullName>
    </recommendedName>
</protein>
<keyword evidence="5" id="KW-0378">Hydrolase</keyword>
<accession>A0AAE9GTM5</accession>
<dbReference type="RefSeq" id="WP_132952015.1">
    <property type="nucleotide sequence ID" value="NZ_CALJUB010000144.1"/>
</dbReference>
<evidence type="ECO:0000256" key="2">
    <source>
        <dbReference type="ARBA" id="ARBA00007353"/>
    </source>
</evidence>
<organism evidence="12 14">
    <name type="scientific">Uruburuella suis</name>
    <dbReference type="NCBI Taxonomy" id="252130"/>
    <lineage>
        <taxon>Bacteria</taxon>
        <taxon>Pseudomonadati</taxon>
        <taxon>Pseudomonadota</taxon>
        <taxon>Betaproteobacteria</taxon>
        <taxon>Neisseriales</taxon>
        <taxon>Neisseriaceae</taxon>
        <taxon>Uruburuella</taxon>
    </lineage>
</organism>
<comment type="catalytic activity">
    <reaction evidence="7">
        <text>adenosine + H2O + H(+) = inosine + NH4(+)</text>
        <dbReference type="Rhea" id="RHEA:24408"/>
        <dbReference type="ChEBI" id="CHEBI:15377"/>
        <dbReference type="ChEBI" id="CHEBI:15378"/>
        <dbReference type="ChEBI" id="CHEBI:16335"/>
        <dbReference type="ChEBI" id="CHEBI:17596"/>
        <dbReference type="ChEBI" id="CHEBI:28938"/>
        <dbReference type="EC" id="3.5.4.4"/>
    </reaction>
    <physiologicalReaction direction="left-to-right" evidence="7">
        <dbReference type="Rhea" id="RHEA:24409"/>
    </physiologicalReaction>
</comment>
<dbReference type="EMBL" id="SLXE01000001">
    <property type="protein sequence ID" value="TCP10396.1"/>
    <property type="molecule type" value="Genomic_DNA"/>
</dbReference>
<comment type="similarity">
    <text evidence="2 10">Belongs to the purine nucleoside phosphorylase YfiH/LACC1 family.</text>
</comment>
<proteinExistence type="inferred from homology"/>
<evidence type="ECO:0000256" key="10">
    <source>
        <dbReference type="RuleBase" id="RU361274"/>
    </source>
</evidence>
<keyword evidence="3" id="KW-0808">Transferase</keyword>
<evidence type="ECO:0000256" key="9">
    <source>
        <dbReference type="ARBA" id="ARBA00049893"/>
    </source>
</evidence>
<dbReference type="GO" id="GO:0005507">
    <property type="term" value="F:copper ion binding"/>
    <property type="evidence" value="ECO:0007669"/>
    <property type="project" value="TreeGrafter"/>
</dbReference>
<dbReference type="EMBL" id="CP091507">
    <property type="protein sequence ID" value="UOO78831.1"/>
    <property type="molecule type" value="Genomic_DNA"/>
</dbReference>
<dbReference type="NCBIfam" id="TIGR00726">
    <property type="entry name" value="peptidoglycan editing factor PgeF"/>
    <property type="match status" value="1"/>
</dbReference>
<dbReference type="Proteomes" id="UP000829756">
    <property type="component" value="Chromosome"/>
</dbReference>
<dbReference type="CDD" id="cd16833">
    <property type="entry name" value="YfiH"/>
    <property type="match status" value="1"/>
</dbReference>
<sequence length="264" mass="27694">MSQKLNLDLNAAIGLPQYDTPFLRADWPAPAQVKTLLTTRKGGVSRAPFAGLNVGAHVGDAPADVAHNRALVAAEAGRPVAYLNQIHSPDVVEAAQSVHTAPDADAAVDRSGAAACAVMTADCLPVLFCDRAGTVVGAAHAGWRGLAAGVLENTVAAMGVPAAEIMAYLGPAIGPDAFEVGQDVFDTFCLPLPQAEAAFEPIGGGKYLADIYALARLRLQREGVTQIYGGTHCTVLERDTFFSYRRDGQTGRMVSLIWLEKPEG</sequence>
<dbReference type="GO" id="GO:0016787">
    <property type="term" value="F:hydrolase activity"/>
    <property type="evidence" value="ECO:0007669"/>
    <property type="project" value="UniProtKB-KW"/>
</dbReference>
<evidence type="ECO:0000313" key="13">
    <source>
        <dbReference type="Proteomes" id="UP000294721"/>
    </source>
</evidence>
<dbReference type="Gene3D" id="3.60.140.10">
    <property type="entry name" value="CNF1/YfiH-like putative cysteine hydrolases"/>
    <property type="match status" value="1"/>
</dbReference>
<dbReference type="Proteomes" id="UP000294721">
    <property type="component" value="Unassembled WGS sequence"/>
</dbReference>
<name>A0AAE9GTM5_9NEIS</name>
<evidence type="ECO:0000256" key="1">
    <source>
        <dbReference type="ARBA" id="ARBA00000553"/>
    </source>
</evidence>
<keyword evidence="6" id="KW-0862">Zinc</keyword>
<dbReference type="InterPro" id="IPR038371">
    <property type="entry name" value="Cu_polyphenol_OxRdtase_sf"/>
</dbReference>
<evidence type="ECO:0000313" key="11">
    <source>
        <dbReference type="EMBL" id="TCP10396.1"/>
    </source>
</evidence>
<reference evidence="12" key="3">
    <citation type="journal article" date="2022" name="Res Sq">
        <title>Evolution of multicellular longitudinally dividing oral cavity symbionts (Neisseriaceae).</title>
        <authorList>
            <person name="Nyongesa S."/>
            <person name="Weber P."/>
            <person name="Bernet E."/>
            <person name="Pullido F."/>
            <person name="Nieckarz M."/>
            <person name="Delaby M."/>
            <person name="Nieves C."/>
            <person name="Viehboeck T."/>
            <person name="Krause N."/>
            <person name="Rivera-Millot A."/>
            <person name="Nakamura A."/>
            <person name="Vischer N."/>
            <person name="VanNieuwenhze M."/>
            <person name="Brun Y."/>
            <person name="Cava F."/>
            <person name="Bulgheresi S."/>
            <person name="Veyrier F."/>
        </authorList>
    </citation>
    <scope>NUCLEOTIDE SEQUENCE</scope>
    <source>
        <strain evidence="12">1258/02</strain>
    </source>
</reference>
<evidence type="ECO:0000256" key="8">
    <source>
        <dbReference type="ARBA" id="ARBA00048968"/>
    </source>
</evidence>
<dbReference type="GO" id="GO:0017061">
    <property type="term" value="F:S-methyl-5-thioadenosine phosphorylase activity"/>
    <property type="evidence" value="ECO:0007669"/>
    <property type="project" value="UniProtKB-EC"/>
</dbReference>
<evidence type="ECO:0000313" key="14">
    <source>
        <dbReference type="Proteomes" id="UP000829756"/>
    </source>
</evidence>
<dbReference type="AlphaFoldDB" id="A0AAE9GTM5"/>
<dbReference type="PANTHER" id="PTHR30616">
    <property type="entry name" value="UNCHARACTERIZED PROTEIN YFIH"/>
    <property type="match status" value="1"/>
</dbReference>
<keyword evidence="4" id="KW-0479">Metal-binding</keyword>
<dbReference type="InterPro" id="IPR003730">
    <property type="entry name" value="Cu_polyphenol_OxRdtase"/>
</dbReference>
<gene>
    <name evidence="12" type="primary">pgeF</name>
    <name evidence="11" type="ORF">EV680_10161</name>
    <name evidence="12" type="ORF">LVJ78_08990</name>
</gene>
<dbReference type="KEGG" id="usu:LVJ78_08990"/>
<evidence type="ECO:0000256" key="7">
    <source>
        <dbReference type="ARBA" id="ARBA00047989"/>
    </source>
</evidence>
<reference evidence="11 13" key="1">
    <citation type="submission" date="2019-03" db="EMBL/GenBank/DDBJ databases">
        <title>Genomic Encyclopedia of Type Strains, Phase IV (KMG-IV): sequencing the most valuable type-strain genomes for metagenomic binning, comparative biology and taxonomic classification.</title>
        <authorList>
            <person name="Goeker M."/>
        </authorList>
    </citation>
    <scope>NUCLEOTIDE SEQUENCE [LARGE SCALE GENOMIC DNA]</scope>
    <source>
        <strain evidence="11 13">DSM 17474</strain>
    </source>
</reference>
<comment type="catalytic activity">
    <reaction evidence="1">
        <text>inosine + phosphate = alpha-D-ribose 1-phosphate + hypoxanthine</text>
        <dbReference type="Rhea" id="RHEA:27646"/>
        <dbReference type="ChEBI" id="CHEBI:17368"/>
        <dbReference type="ChEBI" id="CHEBI:17596"/>
        <dbReference type="ChEBI" id="CHEBI:43474"/>
        <dbReference type="ChEBI" id="CHEBI:57720"/>
        <dbReference type="EC" id="2.4.2.1"/>
    </reaction>
    <physiologicalReaction direction="left-to-right" evidence="1">
        <dbReference type="Rhea" id="RHEA:27647"/>
    </physiologicalReaction>
</comment>
<evidence type="ECO:0000256" key="6">
    <source>
        <dbReference type="ARBA" id="ARBA00022833"/>
    </source>
</evidence>
<comment type="catalytic activity">
    <reaction evidence="9">
        <text>S-methyl-5'-thioadenosine + phosphate = 5-(methylsulfanyl)-alpha-D-ribose 1-phosphate + adenine</text>
        <dbReference type="Rhea" id="RHEA:11852"/>
        <dbReference type="ChEBI" id="CHEBI:16708"/>
        <dbReference type="ChEBI" id="CHEBI:17509"/>
        <dbReference type="ChEBI" id="CHEBI:43474"/>
        <dbReference type="ChEBI" id="CHEBI:58533"/>
        <dbReference type="EC" id="2.4.2.28"/>
    </reaction>
    <physiologicalReaction direction="left-to-right" evidence="9">
        <dbReference type="Rhea" id="RHEA:11853"/>
    </physiologicalReaction>
</comment>